<organism evidence="2 3">
    <name type="scientific">Alishewanella aestuarii B11</name>
    <dbReference type="NCBI Taxonomy" id="1197174"/>
    <lineage>
        <taxon>Bacteria</taxon>
        <taxon>Pseudomonadati</taxon>
        <taxon>Pseudomonadota</taxon>
        <taxon>Gammaproteobacteria</taxon>
        <taxon>Alteromonadales</taxon>
        <taxon>Alteromonadaceae</taxon>
        <taxon>Alishewanella</taxon>
    </lineage>
</organism>
<evidence type="ECO:0000313" key="2">
    <source>
        <dbReference type="EMBL" id="EJI85137.1"/>
    </source>
</evidence>
<sequence length="271" mass="31746">MSDKPYSARRPHCSNKIGTKENPIMLVPESAHRPKLVKHLYPDFIPRKPEDEKKADKTSDGLRTNNGGIDLNKWGSSERNYYLENVINNRFLSHLETKLALKLYSIFTHKGEFYFPGYIFIVRDTPDFSVFSRRFDNYICVLNYHKTEEYHYYFNGLYDLYEDLELLFVEDYHKQLSNALDSLHDFGYITVTDIVEENLDSNRHPKTSVIPKIDTKVVKRKPRLKHIRIGRWMVHTPVWSKLLLQVPSEPSIPQKPKSAKKAEEAADIVKS</sequence>
<protein>
    <submittedName>
        <fullName evidence="2">Uncharacterized protein</fullName>
    </submittedName>
</protein>
<dbReference type="Proteomes" id="UP000012043">
    <property type="component" value="Unassembled WGS sequence"/>
</dbReference>
<comment type="caution">
    <text evidence="2">The sequence shown here is derived from an EMBL/GenBank/DDBJ whole genome shotgun (WGS) entry which is preliminary data.</text>
</comment>
<gene>
    <name evidence="2" type="ORF">AEST_22390</name>
</gene>
<feature type="compositionally biased region" description="Basic and acidic residues" evidence="1">
    <location>
        <begin position="260"/>
        <end position="271"/>
    </location>
</feature>
<accession>J2IDA1</accession>
<dbReference type="PATRIC" id="fig|1197174.4.peg.2192"/>
<proteinExistence type="predicted"/>
<keyword evidence="3" id="KW-1185">Reference proteome</keyword>
<evidence type="ECO:0000313" key="3">
    <source>
        <dbReference type="Proteomes" id="UP000012043"/>
    </source>
</evidence>
<dbReference type="AlphaFoldDB" id="J2IDA1"/>
<evidence type="ECO:0000256" key="1">
    <source>
        <dbReference type="SAM" id="MobiDB-lite"/>
    </source>
</evidence>
<reference evidence="2 3" key="1">
    <citation type="journal article" date="2012" name="J. Bacteriol.">
        <title>Genome Sequence of Pectin-Degrading Alishewanella aestuarii Strain B11T, Isolated from Tidal Flat Sediment.</title>
        <authorList>
            <person name="Jung J."/>
            <person name="Choi S."/>
            <person name="Chun J."/>
            <person name="Park W."/>
        </authorList>
    </citation>
    <scope>NUCLEOTIDE SEQUENCE [LARGE SCALE GENOMIC DNA]</scope>
    <source>
        <strain evidence="2 3">B11</strain>
    </source>
</reference>
<dbReference type="EMBL" id="ALAB01000027">
    <property type="protein sequence ID" value="EJI85137.1"/>
    <property type="molecule type" value="Genomic_DNA"/>
</dbReference>
<feature type="region of interest" description="Disordered" evidence="1">
    <location>
        <begin position="249"/>
        <end position="271"/>
    </location>
</feature>
<dbReference type="RefSeq" id="WP_008609101.1">
    <property type="nucleotide sequence ID" value="NZ_ALAB01000027.1"/>
</dbReference>
<name>J2IDA1_9ALTE</name>
<feature type="region of interest" description="Disordered" evidence="1">
    <location>
        <begin position="1"/>
        <end position="21"/>
    </location>
</feature>